<organism evidence="2">
    <name type="scientific">Proboscia inermis</name>
    <dbReference type="NCBI Taxonomy" id="420281"/>
    <lineage>
        <taxon>Eukaryota</taxon>
        <taxon>Sar</taxon>
        <taxon>Stramenopiles</taxon>
        <taxon>Ochrophyta</taxon>
        <taxon>Bacillariophyta</taxon>
        <taxon>Coscinodiscophyceae</taxon>
        <taxon>Rhizosoleniophycidae</taxon>
        <taxon>Rhizosoleniales</taxon>
        <taxon>Rhizosoleniaceae</taxon>
        <taxon>Proboscia</taxon>
    </lineage>
</organism>
<protein>
    <submittedName>
        <fullName evidence="2">Uncharacterized protein</fullName>
    </submittedName>
</protein>
<proteinExistence type="predicted"/>
<gene>
    <name evidence="2" type="ORF">PINE0816_LOCUS4738</name>
</gene>
<evidence type="ECO:0000256" key="1">
    <source>
        <dbReference type="SAM" id="MobiDB-lite"/>
    </source>
</evidence>
<sequence length="267" mass="29533">MMNNVTDVKSTNPLDVLINAAFFKSGTGIREEHTNRVDGESAHSDYHSTLSSQIPPSRPLGRYRDWGSKKVDTNTIGDNAESLPSQVALPDQVSSRGYGEFGSNISSASTSNDKAYIRNSYIAPLVFHGDWRSESDNSCRSRIMEKISKLLLAKRANESPPKNLCTMVKQVELFLYRGAPNVVSYADSLTLERRLDCLASVLKRKLKDPEPKKVIQPDTSSVMGTLSFSDVGSKKHRTMSSPDVTLSNPHGKVQFQVRLKQGYSYAA</sequence>
<accession>A0A7S0BZQ3</accession>
<reference evidence="2" key="1">
    <citation type="submission" date="2021-01" db="EMBL/GenBank/DDBJ databases">
        <authorList>
            <person name="Corre E."/>
            <person name="Pelletier E."/>
            <person name="Niang G."/>
            <person name="Scheremetjew M."/>
            <person name="Finn R."/>
            <person name="Kale V."/>
            <person name="Holt S."/>
            <person name="Cochrane G."/>
            <person name="Meng A."/>
            <person name="Brown T."/>
            <person name="Cohen L."/>
        </authorList>
    </citation>
    <scope>NUCLEOTIDE SEQUENCE</scope>
    <source>
        <strain evidence="2">CCAP1064/1</strain>
    </source>
</reference>
<dbReference type="AlphaFoldDB" id="A0A7S0BZQ3"/>
<dbReference type="EMBL" id="HBEL01009906">
    <property type="protein sequence ID" value="CAD8408616.1"/>
    <property type="molecule type" value="Transcribed_RNA"/>
</dbReference>
<name>A0A7S0BZQ3_9STRA</name>
<feature type="compositionally biased region" description="Basic and acidic residues" evidence="1">
    <location>
        <begin position="36"/>
        <end position="46"/>
    </location>
</feature>
<feature type="region of interest" description="Disordered" evidence="1">
    <location>
        <begin position="36"/>
        <end position="66"/>
    </location>
</feature>
<evidence type="ECO:0000313" key="2">
    <source>
        <dbReference type="EMBL" id="CAD8408616.1"/>
    </source>
</evidence>